<dbReference type="AlphaFoldDB" id="A0A4Y7L9D2"/>
<dbReference type="SMART" id="SM00256">
    <property type="entry name" value="FBOX"/>
    <property type="match status" value="1"/>
</dbReference>
<dbReference type="Proteomes" id="UP000316621">
    <property type="component" value="Chromosome 10"/>
</dbReference>
<feature type="domain" description="F-box" evidence="1">
    <location>
        <begin position="44"/>
        <end position="90"/>
    </location>
</feature>
<reference evidence="2 3" key="1">
    <citation type="journal article" date="2018" name="Science">
        <title>The opium poppy genome and morphinan production.</title>
        <authorList>
            <person name="Guo L."/>
            <person name="Winzer T."/>
            <person name="Yang X."/>
            <person name="Li Y."/>
            <person name="Ning Z."/>
            <person name="He Z."/>
            <person name="Teodor R."/>
            <person name="Lu Y."/>
            <person name="Bowser T.A."/>
            <person name="Graham I.A."/>
            <person name="Ye K."/>
        </authorList>
    </citation>
    <scope>NUCLEOTIDE SEQUENCE [LARGE SCALE GENOMIC DNA]</scope>
    <source>
        <strain evidence="3">cv. HN1</strain>
        <tissue evidence="2">Leaves</tissue>
    </source>
</reference>
<dbReference type="InterPro" id="IPR001810">
    <property type="entry name" value="F-box_dom"/>
</dbReference>
<dbReference type="PANTHER" id="PTHR31111">
    <property type="entry name" value="BNAA05G37150D PROTEIN-RELATED"/>
    <property type="match status" value="1"/>
</dbReference>
<protein>
    <recommendedName>
        <fullName evidence="1">F-box domain-containing protein</fullName>
    </recommendedName>
</protein>
<keyword evidence="3" id="KW-1185">Reference proteome</keyword>
<proteinExistence type="predicted"/>
<dbReference type="Pfam" id="PF00646">
    <property type="entry name" value="F-box"/>
    <property type="match status" value="1"/>
</dbReference>
<gene>
    <name evidence="2" type="ORF">C5167_044449</name>
</gene>
<evidence type="ECO:0000259" key="1">
    <source>
        <dbReference type="PROSITE" id="PS50181"/>
    </source>
</evidence>
<organism evidence="2 3">
    <name type="scientific">Papaver somniferum</name>
    <name type="common">Opium poppy</name>
    <dbReference type="NCBI Taxonomy" id="3469"/>
    <lineage>
        <taxon>Eukaryota</taxon>
        <taxon>Viridiplantae</taxon>
        <taxon>Streptophyta</taxon>
        <taxon>Embryophyta</taxon>
        <taxon>Tracheophyta</taxon>
        <taxon>Spermatophyta</taxon>
        <taxon>Magnoliopsida</taxon>
        <taxon>Ranunculales</taxon>
        <taxon>Papaveraceae</taxon>
        <taxon>Papaveroideae</taxon>
        <taxon>Papaver</taxon>
    </lineage>
</organism>
<sequence>MAADAKEEEERRKMPSTLLNSTREMNVKSSASNDNLRKKVKFNSAFNIDIPQDILLQIFCKLPVKSLIRFSCASKLWFYLIIKDQQFNQFYMVESKKKPILIFTFKDCEAKRWYYLEKQHLNTYGHKLLICNPSRIEKLIFVSCLKHKWGGGYICGYRFGYDPLSNEYKAVLNHGDRLITHGQNNDQWIIFDLLMEEAYPSLVMELSFTKLKKMKHEAK</sequence>
<evidence type="ECO:0000313" key="3">
    <source>
        <dbReference type="Proteomes" id="UP000316621"/>
    </source>
</evidence>
<dbReference type="Gene3D" id="1.20.1280.50">
    <property type="match status" value="1"/>
</dbReference>
<evidence type="ECO:0000313" key="2">
    <source>
        <dbReference type="EMBL" id="RZC81846.1"/>
    </source>
</evidence>
<dbReference type="InterPro" id="IPR036047">
    <property type="entry name" value="F-box-like_dom_sf"/>
</dbReference>
<dbReference type="SUPFAM" id="SSF81383">
    <property type="entry name" value="F-box domain"/>
    <property type="match status" value="1"/>
</dbReference>
<dbReference type="Gramene" id="RZC81846">
    <property type="protein sequence ID" value="RZC81846"/>
    <property type="gene ID" value="C5167_044449"/>
</dbReference>
<dbReference type="PANTHER" id="PTHR31111:SF136">
    <property type="entry name" value="F-BOX ASSOCIATED DOMAIN-CONTAINING PROTEIN"/>
    <property type="match status" value="1"/>
</dbReference>
<accession>A0A4Y7L9D2</accession>
<dbReference type="PROSITE" id="PS50181">
    <property type="entry name" value="FBOX"/>
    <property type="match status" value="1"/>
</dbReference>
<name>A0A4Y7L9D2_PAPSO</name>
<dbReference type="EMBL" id="CM010724">
    <property type="protein sequence ID" value="RZC81846.1"/>
    <property type="molecule type" value="Genomic_DNA"/>
</dbReference>